<dbReference type="EMBL" id="BHWB01000002">
    <property type="protein sequence ID" value="GCB33882.1"/>
    <property type="molecule type" value="Genomic_DNA"/>
</dbReference>
<protein>
    <submittedName>
        <fullName evidence="1">Uncharacterized protein</fullName>
    </submittedName>
</protein>
<dbReference type="AlphaFoldDB" id="A0A401LQN9"/>
<reference evidence="1 2" key="1">
    <citation type="submission" date="2018-10" db="EMBL/GenBank/DDBJ databases">
        <title>Draft Genome Sequence of Bacteroides sp. KCTC 15687.</title>
        <authorList>
            <person name="Yu S.Y."/>
            <person name="Kim J.S."/>
            <person name="Oh B.S."/>
            <person name="Park S.H."/>
            <person name="Kang S.W."/>
            <person name="Park J.E."/>
            <person name="Choi S.H."/>
            <person name="Han K.I."/>
            <person name="Lee K.C."/>
            <person name="Eom M.K."/>
            <person name="Suh M.K."/>
            <person name="Lee D.H."/>
            <person name="Yoon H."/>
            <person name="Kim B."/>
            <person name="Yang S.J."/>
            <person name="Lee J.S."/>
            <person name="Lee J.H."/>
        </authorList>
    </citation>
    <scope>NUCLEOTIDE SEQUENCE [LARGE SCALE GENOMIC DNA]</scope>
    <source>
        <strain evidence="1 2">KCTC 15687</strain>
    </source>
</reference>
<keyword evidence="2" id="KW-1185">Reference proteome</keyword>
<dbReference type="Proteomes" id="UP000288079">
    <property type="component" value="Unassembled WGS sequence"/>
</dbReference>
<dbReference type="OrthoDB" id="9914434at2"/>
<proteinExistence type="predicted"/>
<evidence type="ECO:0000313" key="1">
    <source>
        <dbReference type="EMBL" id="GCB33882.1"/>
    </source>
</evidence>
<name>A0A401LQN9_9BACE</name>
<comment type="caution">
    <text evidence="1">The sequence shown here is derived from an EMBL/GenBank/DDBJ whole genome shotgun (WGS) entry which is preliminary data.</text>
</comment>
<organism evidence="1 2">
    <name type="scientific">Bacteroides faecalis</name>
    <dbReference type="NCBI Taxonomy" id="2447885"/>
    <lineage>
        <taxon>Bacteria</taxon>
        <taxon>Pseudomonadati</taxon>
        <taxon>Bacteroidota</taxon>
        <taxon>Bacteroidia</taxon>
        <taxon>Bacteroidales</taxon>
        <taxon>Bacteroidaceae</taxon>
        <taxon>Bacteroides</taxon>
    </lineage>
</organism>
<sequence>MKKLDKSVLNKLNISEDNILQKSELKKIIGGYGTGGYGTDIGGDGSDGYGAGGYGSEPKFACSHEYHDSDGSLLARTTECYMGLELAISFCQMWTAGGLRCNCHQC</sequence>
<evidence type="ECO:0000313" key="2">
    <source>
        <dbReference type="Proteomes" id="UP000288079"/>
    </source>
</evidence>
<gene>
    <name evidence="1" type="ORF">KGMB02408_08270</name>
</gene>
<accession>A0A401LQN9</accession>
<dbReference type="RefSeq" id="WP_077153870.1">
    <property type="nucleotide sequence ID" value="NZ_BHWB01000002.1"/>
</dbReference>